<name>M5UFI3_9BACT</name>
<evidence type="ECO:0000313" key="1">
    <source>
        <dbReference type="EMBL" id="EMI56611.1"/>
    </source>
</evidence>
<reference evidence="1 2" key="1">
    <citation type="journal article" date="2013" name="Mar. Genomics">
        <title>Expression of sulfatases in Rhodopirellula baltica and the diversity of sulfatases in the genus Rhodopirellula.</title>
        <authorList>
            <person name="Wegner C.E."/>
            <person name="Richter-Heitmann T."/>
            <person name="Klindworth A."/>
            <person name="Klockow C."/>
            <person name="Richter M."/>
            <person name="Achstetter T."/>
            <person name="Glockner F.O."/>
            <person name="Harder J."/>
        </authorList>
    </citation>
    <scope>NUCLEOTIDE SEQUENCE [LARGE SCALE GENOMIC DNA]</scope>
    <source>
        <strain evidence="1 2">SM41</strain>
    </source>
</reference>
<protein>
    <submittedName>
        <fullName evidence="1">Uncharacterized protein</fullName>
    </submittedName>
</protein>
<organism evidence="1 2">
    <name type="scientific">Rhodopirellula sallentina SM41</name>
    <dbReference type="NCBI Taxonomy" id="1263870"/>
    <lineage>
        <taxon>Bacteria</taxon>
        <taxon>Pseudomonadati</taxon>
        <taxon>Planctomycetota</taxon>
        <taxon>Planctomycetia</taxon>
        <taxon>Pirellulales</taxon>
        <taxon>Pirellulaceae</taxon>
        <taxon>Rhodopirellula</taxon>
    </lineage>
</organism>
<keyword evidence="2" id="KW-1185">Reference proteome</keyword>
<evidence type="ECO:0000313" key="2">
    <source>
        <dbReference type="Proteomes" id="UP000011885"/>
    </source>
</evidence>
<dbReference type="Proteomes" id="UP000011885">
    <property type="component" value="Unassembled WGS sequence"/>
</dbReference>
<accession>M5UFI3</accession>
<sequence>MAKRNESRALHTQTAKGQIDVVHVAAAPTGRFDFVQSESNIRLSQNALTRDSGSASELKPS</sequence>
<proteinExistence type="predicted"/>
<comment type="caution">
    <text evidence="1">The sequence shown here is derived from an EMBL/GenBank/DDBJ whole genome shotgun (WGS) entry which is preliminary data.</text>
</comment>
<gene>
    <name evidence="1" type="ORF">RSSM_01944</name>
</gene>
<dbReference type="PATRIC" id="fig|1263870.3.peg.2075"/>
<dbReference type="EMBL" id="ANOH01000136">
    <property type="protein sequence ID" value="EMI56611.1"/>
    <property type="molecule type" value="Genomic_DNA"/>
</dbReference>
<dbReference type="AlphaFoldDB" id="M5UFI3"/>